<dbReference type="PANTHER" id="PTHR23113">
    <property type="entry name" value="GUANINE NUCLEOTIDE EXCHANGE FACTOR"/>
    <property type="match status" value="1"/>
</dbReference>
<comment type="caution">
    <text evidence="6">The sequence shown here is derived from an EMBL/GenBank/DDBJ whole genome shotgun (WGS) entry which is preliminary data.</text>
</comment>
<dbReference type="Pfam" id="PF00618">
    <property type="entry name" value="RasGEF_N"/>
    <property type="match status" value="1"/>
</dbReference>
<evidence type="ECO:0000256" key="3">
    <source>
        <dbReference type="SAM" id="MobiDB-lite"/>
    </source>
</evidence>
<accession>A0A8K0XSW3</accession>
<evidence type="ECO:0000313" key="7">
    <source>
        <dbReference type="Proteomes" id="UP000813824"/>
    </source>
</evidence>
<dbReference type="InterPro" id="IPR036964">
    <property type="entry name" value="RASGEF_cat_dom_sf"/>
</dbReference>
<reference evidence="6" key="1">
    <citation type="journal article" date="2021" name="New Phytol.">
        <title>Evolutionary innovations through gain and loss of genes in the ectomycorrhizal Boletales.</title>
        <authorList>
            <person name="Wu G."/>
            <person name="Miyauchi S."/>
            <person name="Morin E."/>
            <person name="Kuo A."/>
            <person name="Drula E."/>
            <person name="Varga T."/>
            <person name="Kohler A."/>
            <person name="Feng B."/>
            <person name="Cao Y."/>
            <person name="Lipzen A."/>
            <person name="Daum C."/>
            <person name="Hundley H."/>
            <person name="Pangilinan J."/>
            <person name="Johnson J."/>
            <person name="Barry K."/>
            <person name="LaButti K."/>
            <person name="Ng V."/>
            <person name="Ahrendt S."/>
            <person name="Min B."/>
            <person name="Choi I.G."/>
            <person name="Park H."/>
            <person name="Plett J.M."/>
            <person name="Magnuson J."/>
            <person name="Spatafora J.W."/>
            <person name="Nagy L.G."/>
            <person name="Henrissat B."/>
            <person name="Grigoriev I.V."/>
            <person name="Yang Z.L."/>
            <person name="Xu J."/>
            <person name="Martin F.M."/>
        </authorList>
    </citation>
    <scope>NUCLEOTIDE SEQUENCE</scope>
    <source>
        <strain evidence="6">KKN 215</strain>
    </source>
</reference>
<dbReference type="Gene3D" id="1.10.840.10">
    <property type="entry name" value="Ras guanine-nucleotide exchange factors catalytic domain"/>
    <property type="match status" value="1"/>
</dbReference>
<feature type="compositionally biased region" description="Low complexity" evidence="3">
    <location>
        <begin position="191"/>
        <end position="203"/>
    </location>
</feature>
<sequence>MTVSYGDITISCYDALGGYLLLIEVCKEKRLDLFSNATESYVAGLHRCLEELEGQLPREVTSSSPYRHAKVDYNTRLGFVKAPMKPSLADVQKTHLLFELARSLWDSFKRLIHVVEHFDGHGQLTIMMPDGLSSSDASQHVGRGPDTAKKPLPSKMAESIKSVPHSLAEYFHKFSVSRPLKLKKDNPVSSASSSWLSHRSGSSTPSLNSCSPTLASEHSPRSLYSDLPSTKFGLRASHIFFTEASSLADRTCLGSSTTFDWAQYIPLLKDDGLILPVILRGCDDKETNNKKTLAVGTPRFVLRYILQNMHIPETGFLVDAFFLYFRKHITPTELFTLLTGWYDGSGVPSEARTYMQRQPPGSKCQAKTQIIQLLIHWLETYWMKKEDEDVRVPLQQFAHNVVTGDPDLRYDLGPMLAVSICRITPNRLTDRPKGFQAQVDRAEADQQMHPPTDFAKYMVEHIGGKVARSESLGGIGIHFFRQKGGVDELARGITVLESDYFHDTLNPPSSIVNWRKDGGKKAMKSWQDFYNSLTIWVVDCVINHSEEEDRVHAYEMMVDIAVYCKASRNFSAARNITHSLSAAPISRLVGTISRVSQYHRDQLAQLEKFFKDSKSYIFEIGQTRPAIPLPNILEYSVTRCDEEAKKILRDNQVNSQAWSLPHYMDMLFYERITRVVRGLENVYGTYSIVRQKPVLQWIEYGRRQFEQFSYKQNEETMYSLSCRLVPQTVAEKRKPLEAPSPGPHP</sequence>
<dbReference type="InterPro" id="IPR008937">
    <property type="entry name" value="Ras-like_GEF"/>
</dbReference>
<dbReference type="SUPFAM" id="SSF48366">
    <property type="entry name" value="Ras GEF"/>
    <property type="match status" value="1"/>
</dbReference>
<dbReference type="PANTHER" id="PTHR23113:SF356">
    <property type="entry name" value="FI05912P-RELATED"/>
    <property type="match status" value="1"/>
</dbReference>
<dbReference type="AlphaFoldDB" id="A0A8K0XSW3"/>
<name>A0A8K0XSW3_9AGAR</name>
<evidence type="ECO:0000313" key="6">
    <source>
        <dbReference type="EMBL" id="KAH8104729.1"/>
    </source>
</evidence>
<organism evidence="6 7">
    <name type="scientific">Cristinia sonorae</name>
    <dbReference type="NCBI Taxonomy" id="1940300"/>
    <lineage>
        <taxon>Eukaryota</taxon>
        <taxon>Fungi</taxon>
        <taxon>Dikarya</taxon>
        <taxon>Basidiomycota</taxon>
        <taxon>Agaricomycotina</taxon>
        <taxon>Agaricomycetes</taxon>
        <taxon>Agaricomycetidae</taxon>
        <taxon>Agaricales</taxon>
        <taxon>Pleurotineae</taxon>
        <taxon>Stephanosporaceae</taxon>
        <taxon>Cristinia</taxon>
    </lineage>
</organism>
<dbReference type="GO" id="GO:0007265">
    <property type="term" value="P:Ras protein signal transduction"/>
    <property type="evidence" value="ECO:0007669"/>
    <property type="project" value="TreeGrafter"/>
</dbReference>
<feature type="domain" description="Ras-GEF" evidence="4">
    <location>
        <begin position="485"/>
        <end position="727"/>
    </location>
</feature>
<feature type="compositionally biased region" description="Polar residues" evidence="3">
    <location>
        <begin position="204"/>
        <end position="216"/>
    </location>
</feature>
<dbReference type="InterPro" id="IPR001895">
    <property type="entry name" value="RASGEF_cat_dom"/>
</dbReference>
<feature type="region of interest" description="Disordered" evidence="3">
    <location>
        <begin position="130"/>
        <end position="158"/>
    </location>
</feature>
<dbReference type="SMART" id="SM00147">
    <property type="entry name" value="RasGEF"/>
    <property type="match status" value="1"/>
</dbReference>
<evidence type="ECO:0000259" key="5">
    <source>
        <dbReference type="PROSITE" id="PS50212"/>
    </source>
</evidence>
<dbReference type="InterPro" id="IPR023578">
    <property type="entry name" value="Ras_GEF_dom_sf"/>
</dbReference>
<feature type="region of interest" description="Disordered" evidence="3">
    <location>
        <begin position="191"/>
        <end position="220"/>
    </location>
</feature>
<dbReference type="PROSITE" id="PS50009">
    <property type="entry name" value="RASGEF_CAT"/>
    <property type="match status" value="1"/>
</dbReference>
<dbReference type="GO" id="GO:0005886">
    <property type="term" value="C:plasma membrane"/>
    <property type="evidence" value="ECO:0007669"/>
    <property type="project" value="TreeGrafter"/>
</dbReference>
<dbReference type="Pfam" id="PF00617">
    <property type="entry name" value="RasGEF"/>
    <property type="match status" value="1"/>
</dbReference>
<dbReference type="Proteomes" id="UP000813824">
    <property type="component" value="Unassembled WGS sequence"/>
</dbReference>
<evidence type="ECO:0000256" key="2">
    <source>
        <dbReference type="PROSITE-ProRule" id="PRU00168"/>
    </source>
</evidence>
<evidence type="ECO:0000259" key="4">
    <source>
        <dbReference type="PROSITE" id="PS50009"/>
    </source>
</evidence>
<dbReference type="OrthoDB" id="546434at2759"/>
<dbReference type="GO" id="GO:0005085">
    <property type="term" value="F:guanyl-nucleotide exchange factor activity"/>
    <property type="evidence" value="ECO:0007669"/>
    <property type="project" value="UniProtKB-KW"/>
</dbReference>
<gene>
    <name evidence="6" type="ORF">BXZ70DRAFT_612158</name>
</gene>
<feature type="domain" description="N-terminal Ras-GEF" evidence="5">
    <location>
        <begin position="289"/>
        <end position="424"/>
    </location>
</feature>
<keyword evidence="7" id="KW-1185">Reference proteome</keyword>
<dbReference type="InterPro" id="IPR000651">
    <property type="entry name" value="Ras-like_Gua-exchang_fac_N"/>
</dbReference>
<dbReference type="PROSITE" id="PS50212">
    <property type="entry name" value="RASGEF_NTER"/>
    <property type="match status" value="1"/>
</dbReference>
<protein>
    <submittedName>
        <fullName evidence="6">Ras guanine nucleotide exchange factor domain-containing protein</fullName>
    </submittedName>
</protein>
<evidence type="ECO:0000256" key="1">
    <source>
        <dbReference type="ARBA" id="ARBA00022658"/>
    </source>
</evidence>
<dbReference type="EMBL" id="JAEVFJ010000005">
    <property type="protein sequence ID" value="KAH8104729.1"/>
    <property type="molecule type" value="Genomic_DNA"/>
</dbReference>
<proteinExistence type="predicted"/>
<dbReference type="Gene3D" id="1.20.870.10">
    <property type="entry name" value="Son of sevenless (SoS) protein Chain: S domain 1"/>
    <property type="match status" value="1"/>
</dbReference>
<keyword evidence="1 2" id="KW-0344">Guanine-nucleotide releasing factor</keyword>